<dbReference type="RefSeq" id="WP_109657345.1">
    <property type="nucleotide sequence ID" value="NZ_CP029145.1"/>
</dbReference>
<gene>
    <name evidence="2" type="ORF">DDQ68_16840</name>
</gene>
<dbReference type="InterPro" id="IPR040911">
    <property type="entry name" value="Exostosin_GT47"/>
</dbReference>
<dbReference type="Pfam" id="PF03016">
    <property type="entry name" value="Exostosin_GT47"/>
    <property type="match status" value="1"/>
</dbReference>
<dbReference type="KEGG" id="hnv:DDQ68_16840"/>
<dbReference type="PANTHER" id="PTHR11062">
    <property type="entry name" value="EXOSTOSIN HEPARAN SULFATE GLYCOSYLTRANSFERASE -RELATED"/>
    <property type="match status" value="1"/>
</dbReference>
<evidence type="ECO:0000313" key="2">
    <source>
        <dbReference type="EMBL" id="AWM34304.1"/>
    </source>
</evidence>
<dbReference type="EMBL" id="CP029145">
    <property type="protein sequence ID" value="AWM34304.1"/>
    <property type="molecule type" value="Genomic_DNA"/>
</dbReference>
<reference evidence="3" key="1">
    <citation type="submission" date="2018-04" db="EMBL/GenBank/DDBJ databases">
        <title>Complete genome of Antarctic heterotrophic bacterium Hymenobacter nivis.</title>
        <authorList>
            <person name="Terashima M."/>
        </authorList>
    </citation>
    <scope>NUCLEOTIDE SEQUENCE [LARGE SCALE GENOMIC DNA]</scope>
    <source>
        <strain evidence="3">NBRC 111535</strain>
    </source>
</reference>
<name>A0A2Z3GY39_9BACT</name>
<dbReference type="SUPFAM" id="SSF53756">
    <property type="entry name" value="UDP-Glycosyltransferase/glycogen phosphorylase"/>
    <property type="match status" value="1"/>
</dbReference>
<evidence type="ECO:0000313" key="3">
    <source>
        <dbReference type="Proteomes" id="UP000245999"/>
    </source>
</evidence>
<evidence type="ECO:0000259" key="1">
    <source>
        <dbReference type="Pfam" id="PF03016"/>
    </source>
</evidence>
<dbReference type="OrthoDB" id="1416011at2"/>
<dbReference type="Proteomes" id="UP000245999">
    <property type="component" value="Chromosome"/>
</dbReference>
<feature type="domain" description="Exostosin GT47" evidence="1">
    <location>
        <begin position="99"/>
        <end position="235"/>
    </location>
</feature>
<protein>
    <recommendedName>
        <fullName evidence="1">Exostosin GT47 domain-containing protein</fullName>
    </recommendedName>
</protein>
<dbReference type="AlphaFoldDB" id="A0A2Z3GY39"/>
<dbReference type="InterPro" id="IPR004263">
    <property type="entry name" value="Exostosin"/>
</dbReference>
<keyword evidence="3" id="KW-1185">Reference proteome</keyword>
<sequence>MSAYDDAEPIGAFRQAAAADKYSRHRLADTAADADLILFVENSHYHHDPFFKQLRNHPLVRQYPDKSFMYNPHDTPWLVLPGLYACMRAPLLDAARVAANPYLEKVNEHIYCDFGIEPQWLYSFYGNVQLPVRRELPSLQHPRGVVKSWATGLYRNDKPLAPQLEYADLLANSKFILCPRGIGPSSIRLFEAMQAGRVPVIISDDWARPRGPVWDELAVFVPEGQVAQIPRILEEAEARWPEMARRARAAWEEFFAPETIFHYCIEQLVLLKSPGGRMRFPLPLYHKTQFAKWYFRVKVIMPAKSLAAKIRPAGPLPGFIPPP</sequence>
<accession>A0A2Z3GY39</accession>
<proteinExistence type="predicted"/>
<dbReference type="Gene3D" id="3.40.50.2000">
    <property type="entry name" value="Glycogen Phosphorylase B"/>
    <property type="match status" value="1"/>
</dbReference>
<dbReference type="GO" id="GO:0016757">
    <property type="term" value="F:glycosyltransferase activity"/>
    <property type="evidence" value="ECO:0007669"/>
    <property type="project" value="InterPro"/>
</dbReference>
<organism evidence="2 3">
    <name type="scientific">Hymenobacter nivis</name>
    <dbReference type="NCBI Taxonomy" id="1850093"/>
    <lineage>
        <taxon>Bacteria</taxon>
        <taxon>Pseudomonadati</taxon>
        <taxon>Bacteroidota</taxon>
        <taxon>Cytophagia</taxon>
        <taxon>Cytophagales</taxon>
        <taxon>Hymenobacteraceae</taxon>
        <taxon>Hymenobacter</taxon>
    </lineage>
</organism>